<dbReference type="EMBL" id="CP136891">
    <property type="protein sequence ID" value="WOK98625.1"/>
    <property type="molecule type" value="Genomic_DNA"/>
</dbReference>
<protein>
    <submittedName>
        <fullName evidence="1">Disease resistance protein RGA3</fullName>
    </submittedName>
</protein>
<dbReference type="Proteomes" id="UP001327560">
    <property type="component" value="Chromosome 2"/>
</dbReference>
<reference evidence="1 2" key="1">
    <citation type="submission" date="2023-10" db="EMBL/GenBank/DDBJ databases">
        <title>Chromosome-scale genome assembly provides insights into flower coloration mechanisms of Canna indica.</title>
        <authorList>
            <person name="Li C."/>
        </authorList>
    </citation>
    <scope>NUCLEOTIDE SEQUENCE [LARGE SCALE GENOMIC DNA]</scope>
    <source>
        <tissue evidence="1">Flower</tissue>
    </source>
</reference>
<gene>
    <name evidence="1" type="ORF">Cni_G07337</name>
</gene>
<proteinExistence type="predicted"/>
<keyword evidence="2" id="KW-1185">Reference proteome</keyword>
<accession>A0AAQ3Q4T5</accession>
<evidence type="ECO:0000313" key="1">
    <source>
        <dbReference type="EMBL" id="WOK98625.1"/>
    </source>
</evidence>
<name>A0AAQ3Q4T5_9LILI</name>
<sequence>MALLNLNRILVDVLPSLAMKERVQLLRIPNHLEMLGDSLWAINAMVIDGKMQAFYLNYMEDRMKEWVKDDVQDVELLLDEWLKDVDSAAMDVEALPNDILDWTRKATTTVSKSNLSRDGAQAMMFRHFIRKELKEGGGSLMSCWSSGNWGDLKEATLGRRDMT</sequence>
<dbReference type="AlphaFoldDB" id="A0AAQ3Q4T5"/>
<organism evidence="1 2">
    <name type="scientific">Canna indica</name>
    <name type="common">Indian-shot</name>
    <dbReference type="NCBI Taxonomy" id="4628"/>
    <lineage>
        <taxon>Eukaryota</taxon>
        <taxon>Viridiplantae</taxon>
        <taxon>Streptophyta</taxon>
        <taxon>Embryophyta</taxon>
        <taxon>Tracheophyta</taxon>
        <taxon>Spermatophyta</taxon>
        <taxon>Magnoliopsida</taxon>
        <taxon>Liliopsida</taxon>
        <taxon>Zingiberales</taxon>
        <taxon>Cannaceae</taxon>
        <taxon>Canna</taxon>
    </lineage>
</organism>
<evidence type="ECO:0000313" key="2">
    <source>
        <dbReference type="Proteomes" id="UP001327560"/>
    </source>
</evidence>